<dbReference type="HAMAP" id="MF_01080">
    <property type="entry name" value="TruB_bact"/>
    <property type="match status" value="1"/>
</dbReference>
<protein>
    <recommendedName>
        <fullName evidence="1">tRNA pseudouridine(55) synthase</fullName>
        <ecNumber evidence="1">5.4.99.25</ecNumber>
    </recommendedName>
</protein>
<name>A0A383AZS8_9ZZZZ</name>
<dbReference type="InterPro" id="IPR002501">
    <property type="entry name" value="PsdUridine_synth_N"/>
</dbReference>
<organism evidence="5">
    <name type="scientific">marine metagenome</name>
    <dbReference type="NCBI Taxonomy" id="408172"/>
    <lineage>
        <taxon>unclassified sequences</taxon>
        <taxon>metagenomes</taxon>
        <taxon>ecological metagenomes</taxon>
    </lineage>
</organism>
<dbReference type="NCBIfam" id="TIGR00431">
    <property type="entry name" value="TruB"/>
    <property type="match status" value="1"/>
</dbReference>
<dbReference type="GO" id="GO:0006400">
    <property type="term" value="P:tRNA modification"/>
    <property type="evidence" value="ECO:0007669"/>
    <property type="project" value="TreeGrafter"/>
</dbReference>
<dbReference type="AlphaFoldDB" id="A0A383AZS8"/>
<dbReference type="Pfam" id="PF01509">
    <property type="entry name" value="TruB_N"/>
    <property type="match status" value="1"/>
</dbReference>
<dbReference type="InterPro" id="IPR020103">
    <property type="entry name" value="PsdUridine_synth_cat_dom_sf"/>
</dbReference>
<dbReference type="Gene3D" id="3.30.2350.10">
    <property type="entry name" value="Pseudouridine synthase"/>
    <property type="match status" value="1"/>
</dbReference>
<evidence type="ECO:0000256" key="1">
    <source>
        <dbReference type="ARBA" id="ARBA00012787"/>
    </source>
</evidence>
<evidence type="ECO:0000259" key="4">
    <source>
        <dbReference type="Pfam" id="PF01509"/>
    </source>
</evidence>
<sequence>MIYNIYKPVEWTSFDVVKKVRIITKEKKVGHAGTLDPFAEGILIIGTGKDTKVLSSISNNSKTYKAKLILGSATDTMDNKGKIIESKVVPRLEMAKVNSVINSFAGDYKHYPPMYSAKKVNGVRLYKLARENKIVKRNPILSNISDISLNDFKETEVSFSVSCSKGTYIRVLGCDIAKKLGTAGYLDQLIRTKVGTYNISDAIKINDFEKQWKSITD</sequence>
<dbReference type="GO" id="GO:0003723">
    <property type="term" value="F:RNA binding"/>
    <property type="evidence" value="ECO:0007669"/>
    <property type="project" value="InterPro"/>
</dbReference>
<dbReference type="PANTHER" id="PTHR13767:SF2">
    <property type="entry name" value="PSEUDOURIDYLATE SYNTHASE TRUB1"/>
    <property type="match status" value="1"/>
</dbReference>
<dbReference type="InterPro" id="IPR014780">
    <property type="entry name" value="tRNA_psdUridine_synth_TruB"/>
</dbReference>
<feature type="domain" description="Pseudouridine synthase II N-terminal" evidence="4">
    <location>
        <begin position="23"/>
        <end position="169"/>
    </location>
</feature>
<dbReference type="PANTHER" id="PTHR13767">
    <property type="entry name" value="TRNA-PSEUDOURIDINE SYNTHASE"/>
    <property type="match status" value="1"/>
</dbReference>
<dbReference type="EMBL" id="UINC01196161">
    <property type="protein sequence ID" value="SVE13050.1"/>
    <property type="molecule type" value="Genomic_DNA"/>
</dbReference>
<dbReference type="EC" id="5.4.99.25" evidence="1"/>
<keyword evidence="2" id="KW-0819">tRNA processing</keyword>
<dbReference type="GO" id="GO:0160148">
    <property type="term" value="F:tRNA pseudouridine(55) synthase activity"/>
    <property type="evidence" value="ECO:0007669"/>
    <property type="project" value="UniProtKB-EC"/>
</dbReference>
<evidence type="ECO:0000256" key="2">
    <source>
        <dbReference type="ARBA" id="ARBA00022694"/>
    </source>
</evidence>
<accession>A0A383AZS8</accession>
<dbReference type="GO" id="GO:1990481">
    <property type="term" value="P:mRNA pseudouridine synthesis"/>
    <property type="evidence" value="ECO:0007669"/>
    <property type="project" value="TreeGrafter"/>
</dbReference>
<dbReference type="CDD" id="cd02573">
    <property type="entry name" value="PseudoU_synth_EcTruB"/>
    <property type="match status" value="1"/>
</dbReference>
<proteinExistence type="inferred from homology"/>
<evidence type="ECO:0000256" key="3">
    <source>
        <dbReference type="ARBA" id="ARBA00023235"/>
    </source>
</evidence>
<reference evidence="5" key="1">
    <citation type="submission" date="2018-05" db="EMBL/GenBank/DDBJ databases">
        <authorList>
            <person name="Lanie J.A."/>
            <person name="Ng W.-L."/>
            <person name="Kazmierczak K.M."/>
            <person name="Andrzejewski T.M."/>
            <person name="Davidsen T.M."/>
            <person name="Wayne K.J."/>
            <person name="Tettelin H."/>
            <person name="Glass J.I."/>
            <person name="Rusch D."/>
            <person name="Podicherti R."/>
            <person name="Tsui H.-C.T."/>
            <person name="Winkler M.E."/>
        </authorList>
    </citation>
    <scope>NUCLEOTIDE SEQUENCE</scope>
</reference>
<keyword evidence="3" id="KW-0413">Isomerase</keyword>
<evidence type="ECO:0000313" key="5">
    <source>
        <dbReference type="EMBL" id="SVE13050.1"/>
    </source>
</evidence>
<gene>
    <name evidence="5" type="ORF">METZ01_LOCUS465904</name>
</gene>
<dbReference type="SUPFAM" id="SSF55120">
    <property type="entry name" value="Pseudouridine synthase"/>
    <property type="match status" value="1"/>
</dbReference>